<feature type="domain" description="Restriction endonuclease type IV Mrr" evidence="1">
    <location>
        <begin position="196"/>
        <end position="305"/>
    </location>
</feature>
<protein>
    <recommendedName>
        <fullName evidence="1">Restriction endonuclease type IV Mrr domain-containing protein</fullName>
    </recommendedName>
</protein>
<dbReference type="Pfam" id="PF04471">
    <property type="entry name" value="Mrr_cat"/>
    <property type="match status" value="1"/>
</dbReference>
<organism evidence="2 3">
    <name type="scientific">BD1-7 clade bacterium</name>
    <dbReference type="NCBI Taxonomy" id="2029982"/>
    <lineage>
        <taxon>Bacteria</taxon>
        <taxon>Pseudomonadati</taxon>
        <taxon>Pseudomonadota</taxon>
        <taxon>Gammaproteobacteria</taxon>
        <taxon>Cellvibrionales</taxon>
        <taxon>Spongiibacteraceae</taxon>
        <taxon>BD1-7 clade</taxon>
    </lineage>
</organism>
<dbReference type="PANTHER" id="PTHR30015">
    <property type="entry name" value="MRR RESTRICTION SYSTEM PROTEIN"/>
    <property type="match status" value="1"/>
</dbReference>
<evidence type="ECO:0000313" key="3">
    <source>
        <dbReference type="Proteomes" id="UP000441399"/>
    </source>
</evidence>
<dbReference type="SUPFAM" id="SSF52980">
    <property type="entry name" value="Restriction endonuclease-like"/>
    <property type="match status" value="1"/>
</dbReference>
<dbReference type="EMBL" id="CACSIO010000045">
    <property type="protein sequence ID" value="CAA0123063.1"/>
    <property type="molecule type" value="Genomic_DNA"/>
</dbReference>
<dbReference type="Proteomes" id="UP000441399">
    <property type="component" value="Unassembled WGS sequence"/>
</dbReference>
<dbReference type="InterPro" id="IPR007560">
    <property type="entry name" value="Restrct_endonuc_IV_Mrr"/>
</dbReference>
<sequence>MNVWGIHMGEHVGSSPIEKGYVAIGWREMGNLSRLPATRDAFKDQLLASYPNTKEGGVPVKAGVVYRFVNDISIDDIVIYPSKHDRMVNIGRVISDYEFCEGDEYEYPNHRSVDWLKHIPRDELPQAALNEIGSAVTLFSVSRYKQEFLARIDVTLENGFTVDASENEDDETATGEISKQAAETTQDYVIRKLKSELTPFDFEHFVAHILECMGYTARVTSSTADGGVDVIAHKDELGFEPPIIKVQCKQITTASSEPDVSQLLGTLGEGEFALFVNLGSYTRPARVLERNRSKLRLIDGEELVGIVLENYQALSPKYRNLLPLKQIYVPDLS</sequence>
<dbReference type="InterPro" id="IPR052906">
    <property type="entry name" value="Type_IV_Methyl-Rstrct_Enzyme"/>
</dbReference>
<dbReference type="AlphaFoldDB" id="A0A5S9QWM1"/>
<accession>A0A5S9QWM1</accession>
<dbReference type="InterPro" id="IPR011335">
    <property type="entry name" value="Restrct_endonuc-II-like"/>
</dbReference>
<dbReference type="GO" id="GO:0009307">
    <property type="term" value="P:DNA restriction-modification system"/>
    <property type="evidence" value="ECO:0007669"/>
    <property type="project" value="InterPro"/>
</dbReference>
<dbReference type="GO" id="GO:0015666">
    <property type="term" value="F:restriction endodeoxyribonuclease activity"/>
    <property type="evidence" value="ECO:0007669"/>
    <property type="project" value="TreeGrafter"/>
</dbReference>
<dbReference type="Gene3D" id="3.40.1350.10">
    <property type="match status" value="1"/>
</dbReference>
<proteinExistence type="predicted"/>
<name>A0A5S9QWM1_9GAMM</name>
<keyword evidence="3" id="KW-1185">Reference proteome</keyword>
<gene>
    <name evidence="2" type="ORF">OPDIPICF_02777</name>
</gene>
<reference evidence="2 3" key="1">
    <citation type="submission" date="2019-11" db="EMBL/GenBank/DDBJ databases">
        <authorList>
            <person name="Holert J."/>
        </authorList>
    </citation>
    <scope>NUCLEOTIDE SEQUENCE [LARGE SCALE GENOMIC DNA]</scope>
    <source>
        <strain evidence="2">SB11_3</strain>
    </source>
</reference>
<dbReference type="GO" id="GO:0003677">
    <property type="term" value="F:DNA binding"/>
    <property type="evidence" value="ECO:0007669"/>
    <property type="project" value="InterPro"/>
</dbReference>
<evidence type="ECO:0000259" key="1">
    <source>
        <dbReference type="Pfam" id="PF04471"/>
    </source>
</evidence>
<dbReference type="InterPro" id="IPR011856">
    <property type="entry name" value="tRNA_endonuc-like_dom_sf"/>
</dbReference>
<evidence type="ECO:0000313" key="2">
    <source>
        <dbReference type="EMBL" id="CAA0123063.1"/>
    </source>
</evidence>
<dbReference type="PANTHER" id="PTHR30015:SF7">
    <property type="entry name" value="TYPE IV METHYL-DIRECTED RESTRICTION ENZYME ECOKMRR"/>
    <property type="match status" value="1"/>
</dbReference>